<dbReference type="AlphaFoldDB" id="A0A504JA47"/>
<reference evidence="1 2" key="1">
    <citation type="submission" date="2019-06" db="EMBL/GenBank/DDBJ databases">
        <authorList>
            <person name="Meng X."/>
        </authorList>
    </citation>
    <scope>NUCLEOTIDE SEQUENCE [LARGE SCALE GENOMIC DNA]</scope>
    <source>
        <strain evidence="1 2">M625</strain>
    </source>
</reference>
<sequence>MDFFKFSSYLLGIFSLTGCIGNMNPNGPAPPNYPYFGTTEPIAIKNIKLPKGTKLTYEKHLFKKGKQEKMMSEEKLSTIELPTGKPIDWGGVPITMIVKFFNREMRGFTVYADFSQLNDDKKTKFSQMWQSCSDDLGIAVKNTDDWSFNTKNILDVQSCSVLYQRYFKDDKNQQSFLDSLYNELQKIDSLSF</sequence>
<gene>
    <name evidence="1" type="ORF">FHK87_17575</name>
</gene>
<dbReference type="OrthoDB" id="6699667at2"/>
<keyword evidence="2" id="KW-1185">Reference proteome</keyword>
<dbReference type="RefSeq" id="WP_140595072.1">
    <property type="nucleotide sequence ID" value="NZ_VFWZ01000005.1"/>
</dbReference>
<comment type="caution">
    <text evidence="1">The sequence shown here is derived from an EMBL/GenBank/DDBJ whole genome shotgun (WGS) entry which is preliminary data.</text>
</comment>
<dbReference type="PROSITE" id="PS51257">
    <property type="entry name" value="PROKAR_LIPOPROTEIN"/>
    <property type="match status" value="1"/>
</dbReference>
<protein>
    <recommendedName>
        <fullName evidence="3">Lipoprotein</fullName>
    </recommendedName>
</protein>
<dbReference type="EMBL" id="VFWZ01000005">
    <property type="protein sequence ID" value="TPN84738.1"/>
    <property type="molecule type" value="Genomic_DNA"/>
</dbReference>
<evidence type="ECO:0000313" key="2">
    <source>
        <dbReference type="Proteomes" id="UP000315540"/>
    </source>
</evidence>
<evidence type="ECO:0008006" key="3">
    <source>
        <dbReference type="Google" id="ProtNLM"/>
    </source>
</evidence>
<accession>A0A504JA47</accession>
<evidence type="ECO:0000313" key="1">
    <source>
        <dbReference type="EMBL" id="TPN84738.1"/>
    </source>
</evidence>
<organism evidence="1 2">
    <name type="scientific">Aquimarina algicola</name>
    <dbReference type="NCBI Taxonomy" id="2589995"/>
    <lineage>
        <taxon>Bacteria</taxon>
        <taxon>Pseudomonadati</taxon>
        <taxon>Bacteroidota</taxon>
        <taxon>Flavobacteriia</taxon>
        <taxon>Flavobacteriales</taxon>
        <taxon>Flavobacteriaceae</taxon>
        <taxon>Aquimarina</taxon>
    </lineage>
</organism>
<proteinExistence type="predicted"/>
<name>A0A504JA47_9FLAO</name>
<dbReference type="Proteomes" id="UP000315540">
    <property type="component" value="Unassembled WGS sequence"/>
</dbReference>